<evidence type="ECO:0000313" key="2">
    <source>
        <dbReference type="Proteomes" id="UP000019812"/>
    </source>
</evidence>
<evidence type="ECO:0000313" key="1">
    <source>
        <dbReference type="EMBL" id="KFB69289.1"/>
    </source>
</evidence>
<sequence length="66" mass="7022">MKTQVQPIPLTPTVAGSETRLIKSAALVTFRFVRATLNAAKTVPGIVGQAASDVRDAWEESSRPNA</sequence>
<name>A0A084Y3J5_9PROT</name>
<comment type="caution">
    <text evidence="1">The sequence shown here is derived from an EMBL/GenBank/DDBJ whole genome shotgun (WGS) entry which is preliminary data.</text>
</comment>
<reference evidence="1 2" key="1">
    <citation type="submission" date="2014-07" db="EMBL/GenBank/DDBJ databases">
        <title>Expanding our view of genomic diversity in Candidatus Accumulibacter clades.</title>
        <authorList>
            <person name="Skennerton C.T."/>
            <person name="Barr J.J."/>
            <person name="Slater F.R."/>
            <person name="Bond P.L."/>
            <person name="Tyson G.W."/>
        </authorList>
    </citation>
    <scope>NUCLEOTIDE SEQUENCE [LARGE SCALE GENOMIC DNA]</scope>
    <source>
        <strain evidence="2">SK-01</strain>
    </source>
</reference>
<accession>A0A084Y3J5</accession>
<dbReference type="RefSeq" id="WP_034923147.1">
    <property type="nucleotide sequence ID" value="NZ_JDSS02000016.1"/>
</dbReference>
<gene>
    <name evidence="1" type="ORF">CAPSK01_001034</name>
</gene>
<dbReference type="Proteomes" id="UP000019812">
    <property type="component" value="Unassembled WGS sequence"/>
</dbReference>
<protein>
    <submittedName>
        <fullName evidence="1">Uncharacterized protein</fullName>
    </submittedName>
</protein>
<dbReference type="STRING" id="1457154.CAPSK01_001034"/>
<dbReference type="EMBL" id="JDSS02000016">
    <property type="protein sequence ID" value="KFB69289.1"/>
    <property type="molecule type" value="Genomic_DNA"/>
</dbReference>
<dbReference type="AlphaFoldDB" id="A0A084Y3J5"/>
<organism evidence="1 2">
    <name type="scientific">Candidatus Accumulibacter vicinus</name>
    <dbReference type="NCBI Taxonomy" id="2954382"/>
    <lineage>
        <taxon>Bacteria</taxon>
        <taxon>Pseudomonadati</taxon>
        <taxon>Pseudomonadota</taxon>
        <taxon>Betaproteobacteria</taxon>
        <taxon>Candidatus Accumulibacter</taxon>
    </lineage>
</organism>
<proteinExistence type="predicted"/>